<name>A0A0P9ETI0_RHOGW</name>
<keyword evidence="3" id="KW-1185">Reference proteome</keyword>
<accession>A0A0P9ETI0</accession>
<organism evidence="2 3">
    <name type="scientific">Rhodotorula graminis (strain WP1)</name>
    <dbReference type="NCBI Taxonomy" id="578459"/>
    <lineage>
        <taxon>Eukaryota</taxon>
        <taxon>Fungi</taxon>
        <taxon>Dikarya</taxon>
        <taxon>Basidiomycota</taxon>
        <taxon>Pucciniomycotina</taxon>
        <taxon>Microbotryomycetes</taxon>
        <taxon>Sporidiobolales</taxon>
        <taxon>Sporidiobolaceae</taxon>
        <taxon>Rhodotorula</taxon>
    </lineage>
</organism>
<proteinExistence type="predicted"/>
<dbReference type="Proteomes" id="UP000053890">
    <property type="component" value="Unassembled WGS sequence"/>
</dbReference>
<dbReference type="GeneID" id="28979559"/>
<feature type="region of interest" description="Disordered" evidence="1">
    <location>
        <begin position="108"/>
        <end position="145"/>
    </location>
</feature>
<sequence>TGLDLSCSTSSSRRHEALARRCCRRALVARLGRPHVRHERRRGRRIPPSRLLGPVDPPQEPGQRRQRGHPQLQQRPQRPPDDPVRRERLLRLQVCDWRQGRPQHLWHLSRPDVHDPRQRQGHVQDELRREQRRPRRASPDGRRRQLARVLQRRPERGLLHRVRRNHALHLALDLRRAAHDLFPNRHSPVQQRVSSCPQ</sequence>
<protein>
    <submittedName>
        <fullName evidence="2">Uncharacterized protein</fullName>
    </submittedName>
</protein>
<feature type="region of interest" description="Disordered" evidence="1">
    <location>
        <begin position="34"/>
        <end position="85"/>
    </location>
</feature>
<dbReference type="EMBL" id="KQ474086">
    <property type="protein sequence ID" value="KPV72521.1"/>
    <property type="molecule type" value="Genomic_DNA"/>
</dbReference>
<dbReference type="RefSeq" id="XP_018268570.1">
    <property type="nucleotide sequence ID" value="XM_018419113.1"/>
</dbReference>
<evidence type="ECO:0000313" key="2">
    <source>
        <dbReference type="EMBL" id="KPV72521.1"/>
    </source>
</evidence>
<feature type="compositionally biased region" description="Basic and acidic residues" evidence="1">
    <location>
        <begin position="109"/>
        <end position="129"/>
    </location>
</feature>
<dbReference type="AlphaFoldDB" id="A0A0P9ETI0"/>
<gene>
    <name evidence="2" type="ORF">RHOBADRAFT_66890</name>
</gene>
<evidence type="ECO:0000256" key="1">
    <source>
        <dbReference type="SAM" id="MobiDB-lite"/>
    </source>
</evidence>
<reference evidence="2 3" key="1">
    <citation type="journal article" date="2015" name="Front. Microbiol.">
        <title>Genome sequence of the plant growth promoting endophytic yeast Rhodotorula graminis WP1.</title>
        <authorList>
            <person name="Firrincieli A."/>
            <person name="Otillar R."/>
            <person name="Salamov A."/>
            <person name="Schmutz J."/>
            <person name="Khan Z."/>
            <person name="Redman R.S."/>
            <person name="Fleck N.D."/>
            <person name="Lindquist E."/>
            <person name="Grigoriev I.V."/>
            <person name="Doty S.L."/>
        </authorList>
    </citation>
    <scope>NUCLEOTIDE SEQUENCE [LARGE SCALE GENOMIC DNA]</scope>
    <source>
        <strain evidence="2 3">WP1</strain>
    </source>
</reference>
<feature type="non-terminal residue" evidence="2">
    <location>
        <position position="1"/>
    </location>
</feature>
<evidence type="ECO:0000313" key="3">
    <source>
        <dbReference type="Proteomes" id="UP000053890"/>
    </source>
</evidence>
<feature type="compositionally biased region" description="Basic residues" evidence="1">
    <location>
        <begin position="34"/>
        <end position="47"/>
    </location>
</feature>
<feature type="non-terminal residue" evidence="2">
    <location>
        <position position="198"/>
    </location>
</feature>